<dbReference type="PROSITE" id="PS00107">
    <property type="entry name" value="PROTEIN_KINASE_ATP"/>
    <property type="match status" value="1"/>
</dbReference>
<keyword evidence="2 5" id="KW-0547">Nucleotide-binding</keyword>
<dbReference type="EMBL" id="BKAJ01000004">
    <property type="protein sequence ID" value="GEP53253.1"/>
    <property type="molecule type" value="Genomic_DNA"/>
</dbReference>
<dbReference type="SMART" id="SM00220">
    <property type="entry name" value="S_TKc"/>
    <property type="match status" value="1"/>
</dbReference>
<evidence type="ECO:0000313" key="9">
    <source>
        <dbReference type="Proteomes" id="UP000321058"/>
    </source>
</evidence>
<evidence type="ECO:0000259" key="7">
    <source>
        <dbReference type="PROSITE" id="PS50011"/>
    </source>
</evidence>
<evidence type="ECO:0000256" key="5">
    <source>
        <dbReference type="PROSITE-ProRule" id="PRU10141"/>
    </source>
</evidence>
<evidence type="ECO:0000256" key="3">
    <source>
        <dbReference type="ARBA" id="ARBA00022777"/>
    </source>
</evidence>
<feature type="compositionally biased region" description="Basic and acidic residues" evidence="6">
    <location>
        <begin position="378"/>
        <end position="391"/>
    </location>
</feature>
<evidence type="ECO:0000256" key="4">
    <source>
        <dbReference type="ARBA" id="ARBA00022840"/>
    </source>
</evidence>
<feature type="domain" description="Protein kinase" evidence="7">
    <location>
        <begin position="41"/>
        <end position="310"/>
    </location>
</feature>
<protein>
    <recommendedName>
        <fullName evidence="7">Protein kinase domain-containing protein</fullName>
    </recommendedName>
</protein>
<dbReference type="CDD" id="cd14014">
    <property type="entry name" value="STKc_PknB_like"/>
    <property type="match status" value="1"/>
</dbReference>
<feature type="binding site" evidence="5">
    <location>
        <position position="70"/>
    </location>
    <ligand>
        <name>ATP</name>
        <dbReference type="ChEBI" id="CHEBI:30616"/>
    </ligand>
</feature>
<keyword evidence="4 5" id="KW-0067">ATP-binding</keyword>
<gene>
    <name evidence="8" type="ORF">RSO01_04190</name>
</gene>
<feature type="region of interest" description="Disordered" evidence="6">
    <location>
        <begin position="374"/>
        <end position="471"/>
    </location>
</feature>
<evidence type="ECO:0000256" key="1">
    <source>
        <dbReference type="ARBA" id="ARBA00022679"/>
    </source>
</evidence>
<organism evidence="8 9">
    <name type="scientific">Reyranella soli</name>
    <dbReference type="NCBI Taxonomy" id="1230389"/>
    <lineage>
        <taxon>Bacteria</taxon>
        <taxon>Pseudomonadati</taxon>
        <taxon>Pseudomonadota</taxon>
        <taxon>Alphaproteobacteria</taxon>
        <taxon>Hyphomicrobiales</taxon>
        <taxon>Reyranellaceae</taxon>
        <taxon>Reyranella</taxon>
    </lineage>
</organism>
<feature type="compositionally biased region" description="Basic and acidic residues" evidence="6">
    <location>
        <begin position="427"/>
        <end position="444"/>
    </location>
</feature>
<feature type="compositionally biased region" description="Basic and acidic residues" evidence="6">
    <location>
        <begin position="400"/>
        <end position="412"/>
    </location>
</feature>
<dbReference type="GO" id="GO:0004674">
    <property type="term" value="F:protein serine/threonine kinase activity"/>
    <property type="evidence" value="ECO:0007669"/>
    <property type="project" value="TreeGrafter"/>
</dbReference>
<sequence>MLAPWAHGRLSRAMTDAGRPMDPSSRVDYVALPAGRMVGRYEIEDVLGQGGFGITYRARDRHLNREVALKEFLPAALAVRQDGSSVLPRSTEAAGDFGWGRGRFMEEGRTLATLHDAPSIVKVFDFLEANGTAYIVMELVRGRTLLEYVRVEGPLVPAALEAMLWPLLAGLQRVHEAGFLHRDIKPANIMLDGSGKATLIDFGASRAAMAGRTGTMTAIFTPGYAAPEQLGAAKQGPWTDIYGLAATLHYALTGAPPPSAVDRLMKDNYQPLAARRPAGGSRSLLTGIDAALSIQAEERPQSIADWRALLRQRPSSDDVTLVMRRPLVPKPSPAAPVGGKAKWFAIAAACVLLGVGGFYLAAALQPAALAPPSNDARQAQEAEAARRKTEAAAEQASADAARRDAEARRKADAAAAQARQAAAADAQAKREMAQQSKIDEEAKARAAQPPSSAFDGTYGGTFSETTKGRPGGGRIVSVTLRLVGTALSGQAIYQHCGAVPLSLIVSSSGEISGAVRLPDVQTCAPIDGSASGRVTGQGMQIELRGPGLAASGALTRNGQSLAAAAPVPTPAAAAGALDGAYSGALSSSAPGGQAGGVRPLRADLRVSQGRLTGQFVHPTCGTTSISLPVDAAGAVNGRIRTYEANSCAMNDAEVSGKVTANAVTLDIRGLSMKADGSLPRRAD</sequence>
<accession>A0A512N2S2</accession>
<evidence type="ECO:0000256" key="6">
    <source>
        <dbReference type="SAM" id="MobiDB-lite"/>
    </source>
</evidence>
<dbReference type="PANTHER" id="PTHR43289">
    <property type="entry name" value="MITOGEN-ACTIVATED PROTEIN KINASE KINASE KINASE 20-RELATED"/>
    <property type="match status" value="1"/>
</dbReference>
<dbReference type="InterPro" id="IPR000719">
    <property type="entry name" value="Prot_kinase_dom"/>
</dbReference>
<evidence type="ECO:0000313" key="8">
    <source>
        <dbReference type="EMBL" id="GEP53253.1"/>
    </source>
</evidence>
<dbReference type="Proteomes" id="UP000321058">
    <property type="component" value="Unassembled WGS sequence"/>
</dbReference>
<dbReference type="Pfam" id="PF00069">
    <property type="entry name" value="Pkinase"/>
    <property type="match status" value="1"/>
</dbReference>
<dbReference type="InterPro" id="IPR008271">
    <property type="entry name" value="Ser/Thr_kinase_AS"/>
</dbReference>
<dbReference type="SUPFAM" id="SSF56112">
    <property type="entry name" value="Protein kinase-like (PK-like)"/>
    <property type="match status" value="1"/>
</dbReference>
<dbReference type="Gene3D" id="3.30.200.20">
    <property type="entry name" value="Phosphorylase Kinase, domain 1"/>
    <property type="match status" value="1"/>
</dbReference>
<dbReference type="PROSITE" id="PS50011">
    <property type="entry name" value="PROTEIN_KINASE_DOM"/>
    <property type="match status" value="1"/>
</dbReference>
<comment type="caution">
    <text evidence="8">The sequence shown here is derived from an EMBL/GenBank/DDBJ whole genome shotgun (WGS) entry which is preliminary data.</text>
</comment>
<name>A0A512N2S2_9HYPH</name>
<dbReference type="AlphaFoldDB" id="A0A512N2S2"/>
<keyword evidence="1" id="KW-0808">Transferase</keyword>
<dbReference type="GO" id="GO:0005524">
    <property type="term" value="F:ATP binding"/>
    <property type="evidence" value="ECO:0007669"/>
    <property type="project" value="UniProtKB-UniRule"/>
</dbReference>
<dbReference type="PANTHER" id="PTHR43289:SF34">
    <property type="entry name" value="SERINE_THREONINE-PROTEIN KINASE YBDM-RELATED"/>
    <property type="match status" value="1"/>
</dbReference>
<keyword evidence="9" id="KW-1185">Reference proteome</keyword>
<evidence type="ECO:0000256" key="2">
    <source>
        <dbReference type="ARBA" id="ARBA00022741"/>
    </source>
</evidence>
<dbReference type="Gene3D" id="1.10.510.10">
    <property type="entry name" value="Transferase(Phosphotransferase) domain 1"/>
    <property type="match status" value="1"/>
</dbReference>
<keyword evidence="3" id="KW-0418">Kinase</keyword>
<reference evidence="8 9" key="1">
    <citation type="submission" date="2019-07" db="EMBL/GenBank/DDBJ databases">
        <title>Whole genome shotgun sequence of Reyranella soli NBRC 108950.</title>
        <authorList>
            <person name="Hosoyama A."/>
            <person name="Uohara A."/>
            <person name="Ohji S."/>
            <person name="Ichikawa N."/>
        </authorList>
    </citation>
    <scope>NUCLEOTIDE SEQUENCE [LARGE SCALE GENOMIC DNA]</scope>
    <source>
        <strain evidence="8 9">NBRC 108950</strain>
    </source>
</reference>
<dbReference type="InterPro" id="IPR017441">
    <property type="entry name" value="Protein_kinase_ATP_BS"/>
</dbReference>
<feature type="compositionally biased region" description="Low complexity" evidence="6">
    <location>
        <begin position="413"/>
        <end position="426"/>
    </location>
</feature>
<dbReference type="InterPro" id="IPR011009">
    <property type="entry name" value="Kinase-like_dom_sf"/>
</dbReference>
<dbReference type="PROSITE" id="PS00108">
    <property type="entry name" value="PROTEIN_KINASE_ST"/>
    <property type="match status" value="1"/>
</dbReference>
<proteinExistence type="predicted"/>